<organism evidence="2 3">
    <name type="scientific">Oceanomicrobium pacificus</name>
    <dbReference type="NCBI Taxonomy" id="2692916"/>
    <lineage>
        <taxon>Bacteria</taxon>
        <taxon>Pseudomonadati</taxon>
        <taxon>Pseudomonadota</taxon>
        <taxon>Alphaproteobacteria</taxon>
        <taxon>Rhodobacterales</taxon>
        <taxon>Paracoccaceae</taxon>
        <taxon>Oceanomicrobium</taxon>
    </lineage>
</organism>
<name>A0A6B0TTG9_9RHOB</name>
<proteinExistence type="predicted"/>
<evidence type="ECO:0000313" key="2">
    <source>
        <dbReference type="EMBL" id="MXU64532.1"/>
    </source>
</evidence>
<gene>
    <name evidence="2" type="ORF">GSH16_03660</name>
</gene>
<keyword evidence="3" id="KW-1185">Reference proteome</keyword>
<reference evidence="2 3" key="1">
    <citation type="submission" date="2019-12" db="EMBL/GenBank/DDBJ databases">
        <title>Strain KN286 was isolated from seawater, which was collected from Caroline Seamount in the tropical western Pacific.</title>
        <authorList>
            <person name="Wang Q."/>
        </authorList>
    </citation>
    <scope>NUCLEOTIDE SEQUENCE [LARGE SCALE GENOMIC DNA]</scope>
    <source>
        <strain evidence="2 3">KN286</strain>
    </source>
</reference>
<evidence type="ECO:0000313" key="3">
    <source>
        <dbReference type="Proteomes" id="UP000436016"/>
    </source>
</evidence>
<dbReference type="Pfam" id="PF07045">
    <property type="entry name" value="DUF1330"/>
    <property type="match status" value="1"/>
</dbReference>
<dbReference type="InterPro" id="IPR010753">
    <property type="entry name" value="DUF1330"/>
</dbReference>
<protein>
    <submittedName>
        <fullName evidence="2">DUF1330 domain-containing protein</fullName>
    </submittedName>
</protein>
<dbReference type="InterPro" id="IPR011008">
    <property type="entry name" value="Dimeric_a/b-barrel"/>
</dbReference>
<dbReference type="EMBL" id="WUWG01000001">
    <property type="protein sequence ID" value="MXU64532.1"/>
    <property type="molecule type" value="Genomic_DNA"/>
</dbReference>
<evidence type="ECO:0000259" key="1">
    <source>
        <dbReference type="Pfam" id="PF07045"/>
    </source>
</evidence>
<accession>A0A6B0TTG9</accession>
<dbReference type="Gene3D" id="3.30.70.100">
    <property type="match status" value="1"/>
</dbReference>
<dbReference type="SUPFAM" id="SSF54909">
    <property type="entry name" value="Dimeric alpha+beta barrel"/>
    <property type="match status" value="1"/>
</dbReference>
<sequence length="94" mass="9709">MTVHAFVHMVISDPEKLAAYRTHAAAALARHGGKLASAAPKPATLEGALPDADLAAVLEFPDAAAARAWHADPALAEVHALRRDSGQSAILLLA</sequence>
<dbReference type="RefSeq" id="WP_160852006.1">
    <property type="nucleotide sequence ID" value="NZ_WUWG01000001.1"/>
</dbReference>
<feature type="domain" description="DUF1330" evidence="1">
    <location>
        <begin position="4"/>
        <end position="92"/>
    </location>
</feature>
<dbReference type="Proteomes" id="UP000436016">
    <property type="component" value="Unassembled WGS sequence"/>
</dbReference>
<comment type="caution">
    <text evidence="2">The sequence shown here is derived from an EMBL/GenBank/DDBJ whole genome shotgun (WGS) entry which is preliminary data.</text>
</comment>
<dbReference type="AlphaFoldDB" id="A0A6B0TTG9"/>